<dbReference type="SUPFAM" id="SSF52833">
    <property type="entry name" value="Thioredoxin-like"/>
    <property type="match status" value="1"/>
</dbReference>
<organism evidence="2 3">
    <name type="scientific">Halalkalibacter nanhaiisediminis</name>
    <dbReference type="NCBI Taxonomy" id="688079"/>
    <lineage>
        <taxon>Bacteria</taxon>
        <taxon>Bacillati</taxon>
        <taxon>Bacillota</taxon>
        <taxon>Bacilli</taxon>
        <taxon>Bacillales</taxon>
        <taxon>Bacillaceae</taxon>
        <taxon>Halalkalibacter</taxon>
    </lineage>
</organism>
<evidence type="ECO:0000313" key="3">
    <source>
        <dbReference type="Proteomes" id="UP000315711"/>
    </source>
</evidence>
<dbReference type="Pfam" id="PF01323">
    <property type="entry name" value="DSBA"/>
    <property type="match status" value="1"/>
</dbReference>
<dbReference type="AlphaFoldDB" id="A0A562QQK0"/>
<comment type="caution">
    <text evidence="2">The sequence shown here is derived from an EMBL/GenBank/DDBJ whole genome shotgun (WGS) entry which is preliminary data.</text>
</comment>
<keyword evidence="2" id="KW-0413">Isomerase</keyword>
<dbReference type="Proteomes" id="UP000315711">
    <property type="component" value="Unassembled WGS sequence"/>
</dbReference>
<keyword evidence="3" id="KW-1185">Reference proteome</keyword>
<dbReference type="InterPro" id="IPR036249">
    <property type="entry name" value="Thioredoxin-like_sf"/>
</dbReference>
<protein>
    <submittedName>
        <fullName evidence="2">Putative DsbA family dithiol-disulfide isomerase</fullName>
    </submittedName>
</protein>
<evidence type="ECO:0000259" key="1">
    <source>
        <dbReference type="Pfam" id="PF01323"/>
    </source>
</evidence>
<feature type="domain" description="DSBA-like thioredoxin" evidence="1">
    <location>
        <begin position="4"/>
        <end position="175"/>
    </location>
</feature>
<evidence type="ECO:0000313" key="2">
    <source>
        <dbReference type="EMBL" id="TWI59032.1"/>
    </source>
</evidence>
<dbReference type="PANTHER" id="PTHR13887">
    <property type="entry name" value="GLUTATHIONE S-TRANSFERASE KAPPA"/>
    <property type="match status" value="1"/>
</dbReference>
<dbReference type="GO" id="GO:0016853">
    <property type="term" value="F:isomerase activity"/>
    <property type="evidence" value="ECO:0007669"/>
    <property type="project" value="UniProtKB-KW"/>
</dbReference>
<dbReference type="PANTHER" id="PTHR13887:SF33">
    <property type="entry name" value="ISOMERASE"/>
    <property type="match status" value="1"/>
</dbReference>
<dbReference type="Gene3D" id="3.40.30.10">
    <property type="entry name" value="Glutaredoxin"/>
    <property type="match status" value="1"/>
</dbReference>
<proteinExistence type="predicted"/>
<dbReference type="InterPro" id="IPR001853">
    <property type="entry name" value="DSBA-like_thioredoxin_dom"/>
</dbReference>
<name>A0A562QQK0_9BACI</name>
<dbReference type="GO" id="GO:0016491">
    <property type="term" value="F:oxidoreductase activity"/>
    <property type="evidence" value="ECO:0007669"/>
    <property type="project" value="InterPro"/>
</dbReference>
<reference evidence="2 3" key="1">
    <citation type="journal article" date="2015" name="Stand. Genomic Sci.">
        <title>Genomic Encyclopedia of Bacterial and Archaeal Type Strains, Phase III: the genomes of soil and plant-associated and newly described type strains.</title>
        <authorList>
            <person name="Whitman W.B."/>
            <person name="Woyke T."/>
            <person name="Klenk H.P."/>
            <person name="Zhou Y."/>
            <person name="Lilburn T.G."/>
            <person name="Beck B.J."/>
            <person name="De Vos P."/>
            <person name="Vandamme P."/>
            <person name="Eisen J.A."/>
            <person name="Garrity G."/>
            <person name="Hugenholtz P."/>
            <person name="Kyrpides N.C."/>
        </authorList>
    </citation>
    <scope>NUCLEOTIDE SEQUENCE [LARGE SCALE GENOMIC DNA]</scope>
    <source>
        <strain evidence="2 3">CGMCC 1.10116</strain>
    </source>
</reference>
<dbReference type="RefSeq" id="WP_144449124.1">
    <property type="nucleotide sequence ID" value="NZ_VLKZ01000002.1"/>
</dbReference>
<dbReference type="OrthoDB" id="9799122at2"/>
<sequence>MRKLEIFFDYNCPFCYTEVSLIDDFKGNNVEIEWKTWRMPVNANPPEKPTGYMEEAKQYLKELAKRKAVTIKPPSEKRNTRLAHIGAKFAKDNGCFEAYHKRIFQAIWNKDENIEDRDVLSQIAEEVGLSKEIFKNALVDPNYVQQVEEDIQEAEDKKIWTIPSYIGNNGEIQVHHFKDLPSLEKIGELI</sequence>
<accession>A0A562QQK0</accession>
<dbReference type="EMBL" id="VLKZ01000002">
    <property type="protein sequence ID" value="TWI59032.1"/>
    <property type="molecule type" value="Genomic_DNA"/>
</dbReference>
<gene>
    <name evidence="2" type="ORF">IQ10_00743</name>
</gene>